<keyword evidence="2" id="KW-0812">Transmembrane</keyword>
<evidence type="ECO:0000256" key="5">
    <source>
        <dbReference type="SAM" id="Coils"/>
    </source>
</evidence>
<evidence type="ECO:0000256" key="2">
    <source>
        <dbReference type="ARBA" id="ARBA00022692"/>
    </source>
</evidence>
<sequence>MPCKVVSCWTFSTLVGAFLDLAIAYLLLCGSVLAYSASKFLGLFGLCLPCPCNGLFGNPIAINCLQRHLVGVPAEKISSVLLSVKTRFPFDSIWNYDDLDSQFNSVSVKRRSLGEKGNGNFEDEASCSSWSEMGAGNRVINSPGVDKGRLQWKGGLSQKSRYGLRRRKRAAGHLGKLSSHSSSHSSYDCLQSTAQIVQQSPDIVSKSENGIAEGSSFPFNFEDGEEASKGIDLLEQVSNGLESDEPMAEDKSTEKDSSLVEFMTPSQSDLGFDGNEESMIRFLKKALQKEHSACKALYLELEKERSSAATAADEAMAMILRLQEEKASVEMEARQYYRMREEKAAYDAEEMNILKEILLRREKEKHFLEQEVECYRQMLFGKEQLNVDMHNMTATGGQIVSSLYSSEVPALTSHQPNESDVEKEKAKNSNVFSDDDVTSNFGLQNHTLDFGKEFPIPKLRDDAGSSDMTVEKNHVYVLRSVEEIHQEVPEKGMAYMDQNPLEQLLEEPSHSNQSTTPHSSDMTVEKNPVYVLRSVEDINQEVPEKRMAYMDQNPLEHHLEEPSHSNQSTSPQGLNELQEITVPVIEKEHKDNTGPCRGLTPRTTCSFDETKIIFPHGEETRDKYGKDSNNSVFDIDYHVNDIHVVADKFNVDSEESGNNSRQPSIRHALSMPKLCDSPTLGGLRTESERRRVSLERSGRLPPIGPSRGKGYLHDLRRNSMSAFDSERLKIDSEVEWLRERLKIVQEGREKLKFSVGHREREKTEMQILGNIASQLQEIRQLTEPRKALQQASLPPPFSKVMSKKRRPRTFSLQVQKSI</sequence>
<keyword evidence="3" id="KW-1133">Transmembrane helix</keyword>
<keyword evidence="9" id="KW-1185">Reference proteome</keyword>
<gene>
    <name evidence="8" type="ORF">SLEP1_g44148</name>
</gene>
<dbReference type="GO" id="GO:0016020">
    <property type="term" value="C:membrane"/>
    <property type="evidence" value="ECO:0007669"/>
    <property type="project" value="UniProtKB-SubCell"/>
</dbReference>
<accession>A0AAV5LFC8</accession>
<dbReference type="PROSITE" id="PS51775">
    <property type="entry name" value="GTD_BINDING"/>
    <property type="match status" value="1"/>
</dbReference>
<proteinExistence type="predicted"/>
<evidence type="ECO:0000259" key="7">
    <source>
        <dbReference type="PROSITE" id="PS51775"/>
    </source>
</evidence>
<name>A0AAV5LFC8_9ROSI</name>
<feature type="coiled-coil region" evidence="5">
    <location>
        <begin position="284"/>
        <end position="332"/>
    </location>
</feature>
<dbReference type="AlphaFoldDB" id="A0AAV5LFC8"/>
<dbReference type="PANTHER" id="PTHR31422:SF3">
    <property type="entry name" value="GTD-BINDING DOMAIN-CONTAINING PROTEIN"/>
    <property type="match status" value="1"/>
</dbReference>
<feature type="compositionally biased region" description="Basic and acidic residues" evidence="6">
    <location>
        <begin position="685"/>
        <end position="698"/>
    </location>
</feature>
<feature type="domain" description="GTD-binding" evidence="7">
    <location>
        <begin position="278"/>
        <end position="376"/>
    </location>
</feature>
<keyword evidence="5" id="KW-0175">Coiled coil</keyword>
<organism evidence="8 9">
    <name type="scientific">Rubroshorea leprosula</name>
    <dbReference type="NCBI Taxonomy" id="152421"/>
    <lineage>
        <taxon>Eukaryota</taxon>
        <taxon>Viridiplantae</taxon>
        <taxon>Streptophyta</taxon>
        <taxon>Embryophyta</taxon>
        <taxon>Tracheophyta</taxon>
        <taxon>Spermatophyta</taxon>
        <taxon>Magnoliopsida</taxon>
        <taxon>eudicotyledons</taxon>
        <taxon>Gunneridae</taxon>
        <taxon>Pentapetalae</taxon>
        <taxon>rosids</taxon>
        <taxon>malvids</taxon>
        <taxon>Malvales</taxon>
        <taxon>Dipterocarpaceae</taxon>
        <taxon>Rubroshorea</taxon>
    </lineage>
</organism>
<dbReference type="EMBL" id="BPVZ01000114">
    <property type="protein sequence ID" value="GKV35953.1"/>
    <property type="molecule type" value="Genomic_DNA"/>
</dbReference>
<feature type="region of interest" description="Disordered" evidence="6">
    <location>
        <begin position="652"/>
        <end position="711"/>
    </location>
</feature>
<evidence type="ECO:0000256" key="6">
    <source>
        <dbReference type="SAM" id="MobiDB-lite"/>
    </source>
</evidence>
<comment type="subcellular location">
    <subcellularLocation>
        <location evidence="1">Membrane</location>
    </subcellularLocation>
</comment>
<evidence type="ECO:0000256" key="3">
    <source>
        <dbReference type="ARBA" id="ARBA00022989"/>
    </source>
</evidence>
<dbReference type="PANTHER" id="PTHR31422">
    <property type="entry name" value="BNAANNG28530D PROTEIN"/>
    <property type="match status" value="1"/>
</dbReference>
<comment type="caution">
    <text evidence="8">The sequence shown here is derived from an EMBL/GenBank/DDBJ whole genome shotgun (WGS) entry which is preliminary data.</text>
</comment>
<dbReference type="GO" id="GO:0080115">
    <property type="term" value="F:myosin XI tail binding"/>
    <property type="evidence" value="ECO:0007669"/>
    <property type="project" value="UniProtKB-ARBA"/>
</dbReference>
<dbReference type="InterPro" id="IPR007656">
    <property type="entry name" value="GTD-bd"/>
</dbReference>
<feature type="region of interest" description="Disordered" evidence="6">
    <location>
        <begin position="786"/>
        <end position="818"/>
    </location>
</feature>
<evidence type="ECO:0000313" key="9">
    <source>
        <dbReference type="Proteomes" id="UP001054252"/>
    </source>
</evidence>
<evidence type="ECO:0000256" key="4">
    <source>
        <dbReference type="ARBA" id="ARBA00023136"/>
    </source>
</evidence>
<protein>
    <recommendedName>
        <fullName evidence="7">GTD-binding domain-containing protein</fullName>
    </recommendedName>
</protein>
<evidence type="ECO:0000313" key="8">
    <source>
        <dbReference type="EMBL" id="GKV35953.1"/>
    </source>
</evidence>
<reference evidence="8 9" key="1">
    <citation type="journal article" date="2021" name="Commun. Biol.">
        <title>The genome of Shorea leprosula (Dipterocarpaceae) highlights the ecological relevance of drought in aseasonal tropical rainforests.</title>
        <authorList>
            <person name="Ng K.K.S."/>
            <person name="Kobayashi M.J."/>
            <person name="Fawcett J.A."/>
            <person name="Hatakeyama M."/>
            <person name="Paape T."/>
            <person name="Ng C.H."/>
            <person name="Ang C.C."/>
            <person name="Tnah L.H."/>
            <person name="Lee C.T."/>
            <person name="Nishiyama T."/>
            <person name="Sese J."/>
            <person name="O'Brien M.J."/>
            <person name="Copetti D."/>
            <person name="Mohd Noor M.I."/>
            <person name="Ong R.C."/>
            <person name="Putra M."/>
            <person name="Sireger I.Z."/>
            <person name="Indrioko S."/>
            <person name="Kosugi Y."/>
            <person name="Izuno A."/>
            <person name="Isagi Y."/>
            <person name="Lee S.L."/>
            <person name="Shimizu K.K."/>
        </authorList>
    </citation>
    <scope>NUCLEOTIDE SEQUENCE [LARGE SCALE GENOMIC DNA]</scope>
    <source>
        <strain evidence="8">214</strain>
    </source>
</reference>
<dbReference type="Proteomes" id="UP001054252">
    <property type="component" value="Unassembled WGS sequence"/>
</dbReference>
<evidence type="ECO:0000256" key="1">
    <source>
        <dbReference type="ARBA" id="ARBA00004370"/>
    </source>
</evidence>
<keyword evidence="4" id="KW-0472">Membrane</keyword>
<dbReference type="Pfam" id="PF04576">
    <property type="entry name" value="Zein-binding"/>
    <property type="match status" value="1"/>
</dbReference>